<evidence type="ECO:0000259" key="4">
    <source>
        <dbReference type="PROSITE" id="PS50977"/>
    </source>
</evidence>
<accession>A0ABX9XHG9</accession>
<dbReference type="PROSITE" id="PS50977">
    <property type="entry name" value="HTH_TETR_2"/>
    <property type="match status" value="1"/>
</dbReference>
<keyword evidence="1 2" id="KW-0238">DNA-binding</keyword>
<dbReference type="Pfam" id="PF00440">
    <property type="entry name" value="TetR_N"/>
    <property type="match status" value="1"/>
</dbReference>
<dbReference type="PANTHER" id="PTHR30328:SF54">
    <property type="entry name" value="HTH-TYPE TRANSCRIPTIONAL REPRESSOR SCO4008"/>
    <property type="match status" value="1"/>
</dbReference>
<dbReference type="InterPro" id="IPR036271">
    <property type="entry name" value="Tet_transcr_reg_TetR-rel_C_sf"/>
</dbReference>
<dbReference type="InterPro" id="IPR009057">
    <property type="entry name" value="Homeodomain-like_sf"/>
</dbReference>
<evidence type="ECO:0000256" key="1">
    <source>
        <dbReference type="ARBA" id="ARBA00023125"/>
    </source>
</evidence>
<proteinExistence type="predicted"/>
<dbReference type="InterPro" id="IPR041474">
    <property type="entry name" value="NicS_C"/>
</dbReference>
<dbReference type="Pfam" id="PF17938">
    <property type="entry name" value="TetR_C_29"/>
    <property type="match status" value="1"/>
</dbReference>
<dbReference type="SUPFAM" id="SSF48498">
    <property type="entry name" value="Tetracyclin repressor-like, C-terminal domain"/>
    <property type="match status" value="1"/>
</dbReference>
<comment type="caution">
    <text evidence="5">The sequence shown here is derived from an EMBL/GenBank/DDBJ whole genome shotgun (WGS) entry which is preliminary data.</text>
</comment>
<evidence type="ECO:0000313" key="5">
    <source>
        <dbReference type="EMBL" id="ROZ84383.1"/>
    </source>
</evidence>
<dbReference type="EMBL" id="RKKU01000011">
    <property type="protein sequence ID" value="ROZ84383.1"/>
    <property type="molecule type" value="Genomic_DNA"/>
</dbReference>
<dbReference type="PANTHER" id="PTHR30328">
    <property type="entry name" value="TRANSCRIPTIONAL REPRESSOR"/>
    <property type="match status" value="1"/>
</dbReference>
<dbReference type="InterPro" id="IPR050109">
    <property type="entry name" value="HTH-type_TetR-like_transc_reg"/>
</dbReference>
<dbReference type="Proteomes" id="UP000275199">
    <property type="component" value="Unassembled WGS sequence"/>
</dbReference>
<organism evidence="5 6">
    <name type="scientific">Pseudomonas neustonica</name>
    <dbReference type="NCBI Taxonomy" id="2487346"/>
    <lineage>
        <taxon>Bacteria</taxon>
        <taxon>Pseudomonadati</taxon>
        <taxon>Pseudomonadota</taxon>
        <taxon>Gammaproteobacteria</taxon>
        <taxon>Pseudomonadales</taxon>
        <taxon>Pseudomonadaceae</taxon>
        <taxon>Pseudomonas</taxon>
    </lineage>
</organism>
<feature type="domain" description="HTH tetR-type" evidence="4">
    <location>
        <begin position="21"/>
        <end position="81"/>
    </location>
</feature>
<evidence type="ECO:0000313" key="6">
    <source>
        <dbReference type="Proteomes" id="UP000275199"/>
    </source>
</evidence>
<dbReference type="SUPFAM" id="SSF46689">
    <property type="entry name" value="Homeodomain-like"/>
    <property type="match status" value="1"/>
</dbReference>
<name>A0ABX9XHG9_9PSED</name>
<reference evidence="5 6" key="1">
    <citation type="submission" date="2018-11" db="EMBL/GenBank/DDBJ databases">
        <authorList>
            <person name="Jang G.I."/>
            <person name="Hwang C.Y."/>
        </authorList>
    </citation>
    <scope>NUCLEOTIDE SEQUENCE [LARGE SCALE GENOMIC DNA]</scope>
    <source>
        <strain evidence="5 6">SSM26</strain>
    </source>
</reference>
<gene>
    <name evidence="5" type="ORF">EF096_10310</name>
</gene>
<feature type="DNA-binding region" description="H-T-H motif" evidence="2">
    <location>
        <begin position="44"/>
        <end position="63"/>
    </location>
</feature>
<dbReference type="RefSeq" id="WP_123889544.1">
    <property type="nucleotide sequence ID" value="NZ_JBPYCX010000011.1"/>
</dbReference>
<dbReference type="Gene3D" id="1.10.357.10">
    <property type="entry name" value="Tetracycline Repressor, domain 2"/>
    <property type="match status" value="1"/>
</dbReference>
<keyword evidence="6" id="KW-1185">Reference proteome</keyword>
<evidence type="ECO:0000256" key="3">
    <source>
        <dbReference type="SAM" id="MobiDB-lite"/>
    </source>
</evidence>
<protein>
    <submittedName>
        <fullName evidence="5">TetR/AcrR family transcriptional regulator</fullName>
    </submittedName>
</protein>
<dbReference type="InterPro" id="IPR001647">
    <property type="entry name" value="HTH_TetR"/>
</dbReference>
<sequence>MEAAPTSRSENKRSRPPRNAAATRQRILAAAVGEFAANGFSGARIENIARAGKSNIRMIYHHFGSKDQLYIEVLEHVLDQLREDELGLDFEHVSPREGVHRIFDFIHGHFASHPELMSLLSSENLNKAAFLQRSTRIPERASPVIAALATLLRRGAELGVFRSDVDPLHLYVTIVSLAYFHRSNAYTLSQIFRHDLLDPAWQLQHREQAREMVFAFLAPVNA</sequence>
<feature type="region of interest" description="Disordered" evidence="3">
    <location>
        <begin position="1"/>
        <end position="23"/>
    </location>
</feature>
<evidence type="ECO:0000256" key="2">
    <source>
        <dbReference type="PROSITE-ProRule" id="PRU00335"/>
    </source>
</evidence>